<sequence>MLADRFALGSLFPSRGDLTAIRTAPRADLIAGLTVAVVALPLALGFGAAAGMGPAAGLTTAIVAGLVAALFGGSNLQVSGPAGAMTVVLIPIIKEHGQQGVMLVGAMAGVILVLLALCRAGAFIRYIPAPVIEGFTLGTAIVIFLQQLPVAVGMDPDSHHVAVAAFEAVLAFITHPQWINLGLAFGVAGVILLGIRWWPKIPFSLLAVAAAALATYAFGVPVADIGDLPSTLHAPSLSFIDVGAIPGLLGPALAVAALAAIAGLLCASVADSMHGGEKHEPNRELFGQGLANLASPLFGGMPASAVVARTAVNVRAGAQSRMAAAWHAVILAAFLLFAASLVEHIPLAALAGVLLATTVGMVNRGNLSALARSTRSDAIVLAFTTIATVTLDLVMGVAVGLAAAGLVTLVKVAASLRLHVDHTKVLGRSGADANLVSEHIGVYRLHGPLVFAAGPASLLAGAQRADVRAAVLHLEDVTTVDATGALVLRDFAEQLAKRDVRIFMSGLREEHRDTLVAVGVLEHIDAGNLPDGPVEAAIEAARRRLRSIEAS</sequence>
<dbReference type="Gene3D" id="3.30.750.24">
    <property type="entry name" value="STAS domain"/>
    <property type="match status" value="1"/>
</dbReference>
<dbReference type="InterPro" id="IPR036513">
    <property type="entry name" value="STAS_dom_sf"/>
</dbReference>
<feature type="transmembrane region" description="Helical" evidence="5">
    <location>
        <begin position="178"/>
        <end position="198"/>
    </location>
</feature>
<accession>D3Q3I8</accession>
<dbReference type="SUPFAM" id="SSF52091">
    <property type="entry name" value="SpoIIaa-like"/>
    <property type="match status" value="1"/>
</dbReference>
<dbReference type="RefSeq" id="WP_013017600.1">
    <property type="nucleotide sequence ID" value="NC_013947.1"/>
</dbReference>
<dbReference type="InterPro" id="IPR001902">
    <property type="entry name" value="SLC26A/SulP_fam"/>
</dbReference>
<dbReference type="Proteomes" id="UP000000844">
    <property type="component" value="Chromosome"/>
</dbReference>
<keyword evidence="8" id="KW-1185">Reference proteome</keyword>
<dbReference type="CDD" id="cd07042">
    <property type="entry name" value="STAS_SulP_like_sulfate_transporter"/>
    <property type="match status" value="1"/>
</dbReference>
<keyword evidence="4 5" id="KW-0472">Membrane</keyword>
<dbReference type="Pfam" id="PF01740">
    <property type="entry name" value="STAS"/>
    <property type="match status" value="1"/>
</dbReference>
<evidence type="ECO:0000256" key="3">
    <source>
        <dbReference type="ARBA" id="ARBA00022989"/>
    </source>
</evidence>
<evidence type="ECO:0000259" key="6">
    <source>
        <dbReference type="PROSITE" id="PS50801"/>
    </source>
</evidence>
<dbReference type="HOGENOM" id="CLU_003182_13_1_11"/>
<keyword evidence="2 5" id="KW-0812">Transmembrane</keyword>
<gene>
    <name evidence="7" type="ordered locus">Snas_2343</name>
</gene>
<organism evidence="7 8">
    <name type="scientific">Stackebrandtia nassauensis (strain DSM 44728 / CIP 108903 / NRRL B-16338 / NBRC 102104 / LLR-40K-21)</name>
    <dbReference type="NCBI Taxonomy" id="446470"/>
    <lineage>
        <taxon>Bacteria</taxon>
        <taxon>Bacillati</taxon>
        <taxon>Actinomycetota</taxon>
        <taxon>Actinomycetes</taxon>
        <taxon>Glycomycetales</taxon>
        <taxon>Glycomycetaceae</taxon>
        <taxon>Stackebrandtia</taxon>
    </lineage>
</organism>
<dbReference type="PANTHER" id="PTHR11814">
    <property type="entry name" value="SULFATE TRANSPORTER"/>
    <property type="match status" value="1"/>
</dbReference>
<evidence type="ECO:0000256" key="1">
    <source>
        <dbReference type="ARBA" id="ARBA00004141"/>
    </source>
</evidence>
<feature type="transmembrane region" description="Helical" evidence="5">
    <location>
        <begin position="323"/>
        <end position="342"/>
    </location>
</feature>
<dbReference type="KEGG" id="sna:Snas_2343"/>
<feature type="transmembrane region" description="Helical" evidence="5">
    <location>
        <begin position="29"/>
        <end position="49"/>
    </location>
</feature>
<dbReference type="STRING" id="446470.Snas_2343"/>
<keyword evidence="3 5" id="KW-1133">Transmembrane helix</keyword>
<protein>
    <submittedName>
        <fullName evidence="7">Sulphate transporter</fullName>
    </submittedName>
</protein>
<dbReference type="InterPro" id="IPR002645">
    <property type="entry name" value="STAS_dom"/>
</dbReference>
<feature type="transmembrane region" description="Helical" evidence="5">
    <location>
        <begin position="348"/>
        <end position="367"/>
    </location>
</feature>
<proteinExistence type="predicted"/>
<reference evidence="7 8" key="1">
    <citation type="journal article" date="2009" name="Stand. Genomic Sci.">
        <title>Complete genome sequence of Stackebrandtia nassauensis type strain (LLR-40K-21).</title>
        <authorList>
            <person name="Munk C."/>
            <person name="Lapidus A."/>
            <person name="Copeland A."/>
            <person name="Jando M."/>
            <person name="Mayilraj S."/>
            <person name="Glavina Del Rio T."/>
            <person name="Nolan M."/>
            <person name="Chen F."/>
            <person name="Lucas S."/>
            <person name="Tice H."/>
            <person name="Cheng J.F."/>
            <person name="Han C."/>
            <person name="Detter J.C."/>
            <person name="Bruce D."/>
            <person name="Goodwin L."/>
            <person name="Chain P."/>
            <person name="Pitluck S."/>
            <person name="Goker M."/>
            <person name="Ovchinikova G."/>
            <person name="Pati A."/>
            <person name="Ivanova N."/>
            <person name="Mavromatis K."/>
            <person name="Chen A."/>
            <person name="Palaniappan K."/>
            <person name="Land M."/>
            <person name="Hauser L."/>
            <person name="Chang Y.J."/>
            <person name="Jeffries C.D."/>
            <person name="Bristow J."/>
            <person name="Eisen J.A."/>
            <person name="Markowitz V."/>
            <person name="Hugenholtz P."/>
            <person name="Kyrpides N.C."/>
            <person name="Klenk H.P."/>
        </authorList>
    </citation>
    <scope>NUCLEOTIDE SEQUENCE [LARGE SCALE GENOMIC DNA]</scope>
    <source>
        <strain evidence="8">DSM 44728 / CIP 108903 / NRRL B-16338 / NBRC 102104 / LLR-40K-21</strain>
    </source>
</reference>
<dbReference type="OrthoDB" id="9771198at2"/>
<evidence type="ECO:0000313" key="8">
    <source>
        <dbReference type="Proteomes" id="UP000000844"/>
    </source>
</evidence>
<evidence type="ECO:0000256" key="4">
    <source>
        <dbReference type="ARBA" id="ARBA00023136"/>
    </source>
</evidence>
<dbReference type="PROSITE" id="PS50801">
    <property type="entry name" value="STAS"/>
    <property type="match status" value="1"/>
</dbReference>
<comment type="subcellular location">
    <subcellularLocation>
        <location evidence="1">Membrane</location>
        <topology evidence="1">Multi-pass membrane protein</topology>
    </subcellularLocation>
</comment>
<dbReference type="EMBL" id="CP001778">
    <property type="protein sequence ID" value="ADD42029.1"/>
    <property type="molecule type" value="Genomic_DNA"/>
</dbReference>
<dbReference type="InterPro" id="IPR011547">
    <property type="entry name" value="SLC26A/SulP_dom"/>
</dbReference>
<dbReference type="GO" id="GO:0055085">
    <property type="term" value="P:transmembrane transport"/>
    <property type="evidence" value="ECO:0007669"/>
    <property type="project" value="InterPro"/>
</dbReference>
<feature type="domain" description="STAS" evidence="6">
    <location>
        <begin position="442"/>
        <end position="545"/>
    </location>
</feature>
<feature type="transmembrane region" description="Helical" evidence="5">
    <location>
        <begin position="379"/>
        <end position="407"/>
    </location>
</feature>
<feature type="transmembrane region" description="Helical" evidence="5">
    <location>
        <begin position="205"/>
        <end position="223"/>
    </location>
</feature>
<dbReference type="eggNOG" id="COG0659">
    <property type="taxonomic scope" value="Bacteria"/>
</dbReference>
<feature type="transmembrane region" description="Helical" evidence="5">
    <location>
        <begin position="243"/>
        <end position="270"/>
    </location>
</feature>
<evidence type="ECO:0000313" key="7">
    <source>
        <dbReference type="EMBL" id="ADD42029.1"/>
    </source>
</evidence>
<feature type="transmembrane region" description="Helical" evidence="5">
    <location>
        <begin position="130"/>
        <end position="148"/>
    </location>
</feature>
<feature type="transmembrane region" description="Helical" evidence="5">
    <location>
        <begin position="100"/>
        <end position="118"/>
    </location>
</feature>
<dbReference type="GO" id="GO:0016020">
    <property type="term" value="C:membrane"/>
    <property type="evidence" value="ECO:0007669"/>
    <property type="project" value="UniProtKB-SubCell"/>
</dbReference>
<evidence type="ECO:0000256" key="5">
    <source>
        <dbReference type="SAM" id="Phobius"/>
    </source>
</evidence>
<dbReference type="AlphaFoldDB" id="D3Q3I8"/>
<evidence type="ECO:0000256" key="2">
    <source>
        <dbReference type="ARBA" id="ARBA00022692"/>
    </source>
</evidence>
<name>D3Q3I8_STANL</name>
<dbReference type="Pfam" id="PF00916">
    <property type="entry name" value="Sulfate_transp"/>
    <property type="match status" value="1"/>
</dbReference>